<dbReference type="SUPFAM" id="SSF74650">
    <property type="entry name" value="Galactose mutarotase-like"/>
    <property type="match status" value="1"/>
</dbReference>
<accession>A0A8J4XGS7</accession>
<keyword evidence="11" id="KW-1185">Reference proteome</keyword>
<dbReference type="PRINTS" id="PR00704">
    <property type="entry name" value="CALPAIN"/>
</dbReference>
<dbReference type="Gene3D" id="2.60.40.1180">
    <property type="entry name" value="Golgi alpha-mannosidase II"/>
    <property type="match status" value="2"/>
</dbReference>
<reference evidence="10" key="1">
    <citation type="submission" date="2020-07" db="EMBL/GenBank/DDBJ databases">
        <title>Clarias magur genome sequencing, assembly and annotation.</title>
        <authorList>
            <person name="Kushwaha B."/>
            <person name="Kumar R."/>
            <person name="Das P."/>
            <person name="Joshi C.G."/>
            <person name="Kumar D."/>
            <person name="Nagpure N.S."/>
            <person name="Pandey M."/>
            <person name="Agarwal S."/>
            <person name="Srivastava S."/>
            <person name="Singh M."/>
            <person name="Sahoo L."/>
            <person name="Jayasankar P."/>
            <person name="Meher P.K."/>
            <person name="Koringa P.G."/>
            <person name="Iquebal M.A."/>
            <person name="Das S.P."/>
            <person name="Bit A."/>
            <person name="Patnaik S."/>
            <person name="Patel N."/>
            <person name="Shah T.M."/>
            <person name="Hinsu A."/>
            <person name="Jena J.K."/>
        </authorList>
    </citation>
    <scope>NUCLEOTIDE SEQUENCE</scope>
    <source>
        <strain evidence="10">CIFAMagur01</strain>
        <tissue evidence="10">Testis</tissue>
    </source>
</reference>
<evidence type="ECO:0000313" key="10">
    <source>
        <dbReference type="EMBL" id="KAF5909712.1"/>
    </source>
</evidence>
<dbReference type="PANTHER" id="PTHR22762:SF60">
    <property type="entry name" value="NEUTRAL ALPHA-GLUCOSIDASE C"/>
    <property type="match status" value="1"/>
</dbReference>
<dbReference type="PANTHER" id="PTHR22762">
    <property type="entry name" value="ALPHA-GLUCOSIDASE"/>
    <property type="match status" value="1"/>
</dbReference>
<dbReference type="PROSITE" id="PS00139">
    <property type="entry name" value="THIOL_PROTEASE_CYS"/>
    <property type="match status" value="1"/>
</dbReference>
<dbReference type="FunFam" id="3.90.70.10:FF:000001">
    <property type="entry name" value="Calpain-1 catalytic subunit"/>
    <property type="match status" value="1"/>
</dbReference>
<dbReference type="InterPro" id="IPR011013">
    <property type="entry name" value="Gal_mutarotase_sf_dom"/>
</dbReference>
<evidence type="ECO:0000256" key="8">
    <source>
        <dbReference type="PROSITE-ProRule" id="PRU00239"/>
    </source>
</evidence>
<gene>
    <name evidence="10" type="primary">ganc</name>
    <name evidence="10" type="ORF">DAT39_000561</name>
</gene>
<dbReference type="SUPFAM" id="SSF54001">
    <property type="entry name" value="Cysteine proteinases"/>
    <property type="match status" value="1"/>
</dbReference>
<keyword evidence="3 8" id="KW-0645">Protease</keyword>
<dbReference type="OrthoDB" id="3237269at2759"/>
<dbReference type="Gene3D" id="2.60.40.1760">
    <property type="entry name" value="glycosyl hydrolase (family 31)"/>
    <property type="match status" value="1"/>
</dbReference>
<dbReference type="InterPro" id="IPR000322">
    <property type="entry name" value="Glyco_hydro_31_TIM"/>
</dbReference>
<dbReference type="SUPFAM" id="SSF49758">
    <property type="entry name" value="Calpain large subunit, middle domain (domain III)"/>
    <property type="match status" value="1"/>
</dbReference>
<evidence type="ECO:0000313" key="11">
    <source>
        <dbReference type="Proteomes" id="UP000727407"/>
    </source>
</evidence>
<comment type="similarity">
    <text evidence="2">Belongs to the glycosyl hydrolase 31 family.</text>
</comment>
<protein>
    <submittedName>
        <fullName evidence="10">Neutral alpha-glucosidase C-like isoform X1</fullName>
    </submittedName>
</protein>
<feature type="active site" evidence="7 8">
    <location>
        <position position="1132"/>
    </location>
</feature>
<evidence type="ECO:0000256" key="4">
    <source>
        <dbReference type="ARBA" id="ARBA00022801"/>
    </source>
</evidence>
<evidence type="ECO:0000256" key="1">
    <source>
        <dbReference type="ARBA" id="ARBA00007623"/>
    </source>
</evidence>
<evidence type="ECO:0000256" key="2">
    <source>
        <dbReference type="ARBA" id="ARBA00007806"/>
    </source>
</evidence>
<feature type="active site" evidence="7 8">
    <location>
        <position position="975"/>
    </location>
</feature>
<dbReference type="InterPro" id="IPR025887">
    <property type="entry name" value="Glyco_hydro_31_N_dom"/>
</dbReference>
<dbReference type="CDD" id="cd00214">
    <property type="entry name" value="Calpain_III"/>
    <property type="match status" value="1"/>
</dbReference>
<dbReference type="GO" id="GO:0006508">
    <property type="term" value="P:proteolysis"/>
    <property type="evidence" value="ECO:0007669"/>
    <property type="project" value="UniProtKB-KW"/>
</dbReference>
<sequence>MAEFTEDKNASTDELQSVVPDDEGKEKFKRVDNILFYKRLKAKAASQYCALLDTLVVQERAAAVELSELNSQEHLLLRIHRIPNGTVRFIIDDLQPVRARYKAANVLLGEPKYEQLRIEWRRADCISLTWGSGQYHVQVFAFPFHLEILYEDETMVTFNPEGRLCFETLSDSARPSSSSHQGEENLSGLWTETFRQFQDIKAHGHSSVGIDLRLHGFSHAYGIPEHADSLKLKDTSGSEPYRLYNLDVFAYEINSRLGLYGSVPLLLAHKPERTLGVFWLNTSETLVDLQYGSSYQEQGEDGPPVKKSRINPQIDVRWVSESGQIDFFVLLGPSPAQVFFQYAKLTGFQAFPPLFSLGYHQCRWNYEDEEDVKAVDAGFDLHAIPYDVIWLDIEHTEGKRYFTWDSKLFPNPVDMQLHLQKKKRKLVVISDPHIKADPDWPFFCAARDGGHFVKDRNGDVYHGTCWPDDSCYLDFSSSRTRSWYARQFSLDNYKGSTESLFVWNDMNEPSVFNGPEQTMPKDVVHCSGWEHRELHNLYGFFQHMATVEGLMTRSGGMERPFVLSRSFFAGSQRMGAIWTGDNVATWEYLKISIPMLLSLSVTGMQFCGADVGGFVQDPDPELLVRWYQAGALQPFYRGHSAKQTKRREPWLFGNSVTSAVRSAIQQRYCLLPYWYTLFHLAHTSALPPMRPMWVEFPKETETFIVENQYMIGSALLACPVTDPGVTEVTILLPGSDELWYDVDNGEVNRGGKTLTLPVTLETVPLLHRGGTVVTRRTACGSCTADLQQHPYTLTVALDLKGNAEGLLYEDDGHSFGYRDKKQFCLRKFSMQSGRLISSCADKEALYVSGGKLESVVILGQKSVKRKPTLKSGFFCDRLIRERERKDGEGSVTKPLRFSGQDFKTLKQDCLQKKVLFEDDTFPATVESLGYKELGHKASKVKNIVWKRPKDICENPQFIVGGASRTDICQGDLGDCWLLAAIACLTLNDKLLYRIVPQEQSFSDNYAGIFHFQFWRYGDWVDVVVDDRIPTINNQLVFTKSAERNEFWSALLEKAYAKLHGSYEALKGGNTAEGMEDFTGGVTEFYEMKEAPKDLYKIMKKALQRGSLMGCSIDALVPARLETRTTTGLVKGHAYSVTAVDECKHSTQKESKVRLVRLRNPWGQVEWNGPWSDNSKEWTTISREEKDKLHLQNAEDGEFWMSFGDFMKNYTKLEICNLTPDALDDDKLHKWTVSVNEGRWVKGCSAGGCRNYADTFWTNPQYRLRLLEEDDDLDNNEVACSFVVALMQKNRRKERKLGGNLFTIGFSIYEVPKEMHGNKQHMQKEFFLLNSSKARSKAYINLREVTQRFKLSPGEYVIVPSTYEQHQEGEFLLRVFFEKKNISEEIENRIKADHPV</sequence>
<dbReference type="GO" id="GO:0005737">
    <property type="term" value="C:cytoplasm"/>
    <property type="evidence" value="ECO:0007669"/>
    <property type="project" value="UniProtKB-ARBA"/>
</dbReference>
<dbReference type="SMART" id="SM00230">
    <property type="entry name" value="CysPc"/>
    <property type="match status" value="1"/>
</dbReference>
<proteinExistence type="inferred from homology"/>
<dbReference type="Pfam" id="PF01055">
    <property type="entry name" value="Glyco_hydro_31_2nd"/>
    <property type="match status" value="1"/>
</dbReference>
<dbReference type="InterPro" id="IPR017853">
    <property type="entry name" value="GH"/>
</dbReference>
<dbReference type="GO" id="GO:0005975">
    <property type="term" value="P:carbohydrate metabolic process"/>
    <property type="evidence" value="ECO:0007669"/>
    <property type="project" value="InterPro"/>
</dbReference>
<keyword evidence="5 8" id="KW-0788">Thiol protease</keyword>
<dbReference type="Pfam" id="PF21365">
    <property type="entry name" value="Glyco_hydro_31_3rd"/>
    <property type="match status" value="1"/>
</dbReference>
<dbReference type="FunFam" id="2.60.120.380:FF:000002">
    <property type="entry name" value="calpain-3 isoform X1"/>
    <property type="match status" value="1"/>
</dbReference>
<dbReference type="Pfam" id="PF13802">
    <property type="entry name" value="Gal_mutarotas_2"/>
    <property type="match status" value="1"/>
</dbReference>
<evidence type="ECO:0000256" key="7">
    <source>
        <dbReference type="PIRSR" id="PIRSR622684-1"/>
    </source>
</evidence>
<keyword evidence="4 8" id="KW-0378">Hydrolase</keyword>
<keyword evidence="6" id="KW-0326">Glycosidase</keyword>
<dbReference type="Gene3D" id="3.90.70.10">
    <property type="entry name" value="Cysteine proteinases"/>
    <property type="match status" value="1"/>
</dbReference>
<dbReference type="GO" id="GO:0004558">
    <property type="term" value="F:alpha-1,4-glucosidase activity"/>
    <property type="evidence" value="ECO:0007669"/>
    <property type="project" value="TreeGrafter"/>
</dbReference>
<dbReference type="SUPFAM" id="SSF51445">
    <property type="entry name" value="(Trans)glycosidases"/>
    <property type="match status" value="1"/>
</dbReference>
<evidence type="ECO:0000256" key="5">
    <source>
        <dbReference type="ARBA" id="ARBA00022807"/>
    </source>
</evidence>
<evidence type="ECO:0000256" key="6">
    <source>
        <dbReference type="ARBA" id="ARBA00023295"/>
    </source>
</evidence>
<feature type="non-terminal residue" evidence="10">
    <location>
        <position position="1"/>
    </location>
</feature>
<dbReference type="PROSITE" id="PS50203">
    <property type="entry name" value="CALPAIN_CAT"/>
    <property type="match status" value="1"/>
</dbReference>
<dbReference type="InterPro" id="IPR038765">
    <property type="entry name" value="Papain-like_cys_pep_sf"/>
</dbReference>
<dbReference type="GO" id="GO:0004198">
    <property type="term" value="F:calcium-dependent cysteine-type endopeptidase activity"/>
    <property type="evidence" value="ECO:0007669"/>
    <property type="project" value="InterPro"/>
</dbReference>
<dbReference type="InterPro" id="IPR036213">
    <property type="entry name" value="Calpain_III_sf"/>
</dbReference>
<organism evidence="10 11">
    <name type="scientific">Clarias magur</name>
    <name type="common">Asian catfish</name>
    <name type="synonym">Macropteronotus magur</name>
    <dbReference type="NCBI Taxonomy" id="1594786"/>
    <lineage>
        <taxon>Eukaryota</taxon>
        <taxon>Metazoa</taxon>
        <taxon>Chordata</taxon>
        <taxon>Craniata</taxon>
        <taxon>Vertebrata</taxon>
        <taxon>Euteleostomi</taxon>
        <taxon>Actinopterygii</taxon>
        <taxon>Neopterygii</taxon>
        <taxon>Teleostei</taxon>
        <taxon>Ostariophysi</taxon>
        <taxon>Siluriformes</taxon>
        <taxon>Clariidae</taxon>
        <taxon>Clarias</taxon>
    </lineage>
</organism>
<dbReference type="FunFam" id="2.60.40.1180:FF:000023">
    <property type="entry name" value="neutral alpha-glucosidase AB isoform X2"/>
    <property type="match status" value="1"/>
</dbReference>
<dbReference type="GO" id="GO:0030246">
    <property type="term" value="F:carbohydrate binding"/>
    <property type="evidence" value="ECO:0007669"/>
    <property type="project" value="InterPro"/>
</dbReference>
<name>A0A8J4XGS7_CLAMG</name>
<dbReference type="InterPro" id="IPR022682">
    <property type="entry name" value="Calpain_domain_III"/>
</dbReference>
<dbReference type="Pfam" id="PF17137">
    <property type="entry name" value="DUF5110"/>
    <property type="match status" value="1"/>
</dbReference>
<dbReference type="InterPro" id="IPR001300">
    <property type="entry name" value="Peptidase_C2_calpain_cat"/>
</dbReference>
<dbReference type="Gene3D" id="2.60.120.380">
    <property type="match status" value="1"/>
</dbReference>
<dbReference type="FunFam" id="3.20.20.80:FF:000046">
    <property type="entry name" value="Glucosidase alpha, neutral C"/>
    <property type="match status" value="1"/>
</dbReference>
<dbReference type="InterPro" id="IPR000169">
    <property type="entry name" value="Pept_cys_AS"/>
</dbReference>
<dbReference type="GO" id="GO:0006491">
    <property type="term" value="P:N-glycan processing"/>
    <property type="evidence" value="ECO:0007669"/>
    <property type="project" value="TreeGrafter"/>
</dbReference>
<dbReference type="Gene3D" id="3.20.20.80">
    <property type="entry name" value="Glycosidases"/>
    <property type="match status" value="1"/>
</dbReference>
<evidence type="ECO:0000259" key="9">
    <source>
        <dbReference type="PROSITE" id="PS50203"/>
    </source>
</evidence>
<feature type="domain" description="Calpain catalytic" evidence="9">
    <location>
        <begin position="915"/>
        <end position="1218"/>
    </location>
</feature>
<dbReference type="InterPro" id="IPR022683">
    <property type="entry name" value="Calpain_III"/>
</dbReference>
<dbReference type="SMART" id="SM00720">
    <property type="entry name" value="calpain_III"/>
    <property type="match status" value="1"/>
</dbReference>
<comment type="caution">
    <text evidence="10">The sequence shown here is derived from an EMBL/GenBank/DDBJ whole genome shotgun (WGS) entry which is preliminary data.</text>
</comment>
<feature type="active site" evidence="7 8">
    <location>
        <position position="1159"/>
    </location>
</feature>
<dbReference type="CDD" id="cd00044">
    <property type="entry name" value="CysPc"/>
    <property type="match status" value="1"/>
</dbReference>
<dbReference type="CDD" id="cd06603">
    <property type="entry name" value="GH31_GANC_GANAB_alpha"/>
    <property type="match status" value="1"/>
</dbReference>
<dbReference type="Pfam" id="PF01067">
    <property type="entry name" value="Calpain_III"/>
    <property type="match status" value="1"/>
</dbReference>
<dbReference type="Pfam" id="PF00648">
    <property type="entry name" value="Peptidase_C2"/>
    <property type="match status" value="1"/>
</dbReference>
<dbReference type="InterPro" id="IPR030458">
    <property type="entry name" value="Glyco_hydro_31_AS"/>
</dbReference>
<dbReference type="PROSITE" id="PS00129">
    <property type="entry name" value="GLYCOSYL_HYDROL_F31_1"/>
    <property type="match status" value="1"/>
</dbReference>
<dbReference type="InterPro" id="IPR033883">
    <property type="entry name" value="C2_III"/>
</dbReference>
<dbReference type="FunFam" id="3.20.20.80:FF:000039">
    <property type="entry name" value="Glucosidase, alpha neutral C"/>
    <property type="match status" value="1"/>
</dbReference>
<dbReference type="SUPFAM" id="SSF51011">
    <property type="entry name" value="Glycosyl hydrolase domain"/>
    <property type="match status" value="1"/>
</dbReference>
<dbReference type="CDD" id="cd14752">
    <property type="entry name" value="GH31_N"/>
    <property type="match status" value="1"/>
</dbReference>
<dbReference type="InterPro" id="IPR033403">
    <property type="entry name" value="DUF5110"/>
</dbReference>
<dbReference type="InterPro" id="IPR022684">
    <property type="entry name" value="Calpain_cysteine_protease"/>
</dbReference>
<dbReference type="Proteomes" id="UP000727407">
    <property type="component" value="Unassembled WGS sequence"/>
</dbReference>
<comment type="similarity">
    <text evidence="1">Belongs to the peptidase C2 family.</text>
</comment>
<dbReference type="InterPro" id="IPR048395">
    <property type="entry name" value="Glyco_hydro_31_C"/>
</dbReference>
<dbReference type="EMBL" id="QNUK01000003">
    <property type="protein sequence ID" value="KAF5909712.1"/>
    <property type="molecule type" value="Genomic_DNA"/>
</dbReference>
<evidence type="ECO:0000256" key="3">
    <source>
        <dbReference type="ARBA" id="ARBA00022670"/>
    </source>
</evidence>
<dbReference type="InterPro" id="IPR013780">
    <property type="entry name" value="Glyco_hydro_b"/>
</dbReference>